<feature type="domain" description="GSCFA" evidence="1">
    <location>
        <begin position="21"/>
        <end position="255"/>
    </location>
</feature>
<sequence>MKFRTEIKPIVRDLKVSHQSKIMAIGSCFVENIGGILKTQGFDIDMNPFGILFNPISILNILNEEIDLTEKHLIDKGTHVVSLDFHSKYHHPSKEKFRQAYATDRVKLQNNLKNLDLLILTFGTAWVYEYVESKKTIANCQKLNDRLFNKKLLDLNDLNSNYTQVLLKLLQGNPNLKILLTVSPVRHIKDGIIENSTSKALLLMLCQHLKTSFPKQVIYYPSYELVMDDLRDYRFYEADLIHPNGQAIQYIYENFSDSFFSDKTKQLVLLKKKLNAMKAHVFLNASPAEIALHHAKMDKLALEIKNAV</sequence>
<dbReference type="OrthoDB" id="9807687at2"/>
<protein>
    <submittedName>
        <fullName evidence="2">GSCFA domain protein</fullName>
    </submittedName>
</protein>
<dbReference type="RefSeq" id="WP_111062444.1">
    <property type="nucleotide sequence ID" value="NZ_JBHUCU010000027.1"/>
</dbReference>
<dbReference type="InterPro" id="IPR014982">
    <property type="entry name" value="GSCFA"/>
</dbReference>
<proteinExistence type="predicted"/>
<evidence type="ECO:0000313" key="2">
    <source>
        <dbReference type="EMBL" id="PZE17483.1"/>
    </source>
</evidence>
<dbReference type="Pfam" id="PF08885">
    <property type="entry name" value="GSCFA"/>
    <property type="match status" value="1"/>
</dbReference>
<dbReference type="AlphaFoldDB" id="A0A2W1NEE8"/>
<dbReference type="EMBL" id="QKSB01000003">
    <property type="protein sequence ID" value="PZE17483.1"/>
    <property type="molecule type" value="Genomic_DNA"/>
</dbReference>
<dbReference type="Proteomes" id="UP000249248">
    <property type="component" value="Unassembled WGS sequence"/>
</dbReference>
<name>A0A2W1NEE8_9FLAO</name>
<reference evidence="2 3" key="1">
    <citation type="submission" date="2018-06" db="EMBL/GenBank/DDBJ databases">
        <title>The draft genome sequence of Crocinitomix sp. SM1701.</title>
        <authorList>
            <person name="Zhang X."/>
        </authorList>
    </citation>
    <scope>NUCLEOTIDE SEQUENCE [LARGE SCALE GENOMIC DNA]</scope>
    <source>
        <strain evidence="2 3">SM1701</strain>
    </source>
</reference>
<dbReference type="SUPFAM" id="SSF52266">
    <property type="entry name" value="SGNH hydrolase"/>
    <property type="match status" value="1"/>
</dbReference>
<accession>A0A2W1NEE8</accession>
<gene>
    <name evidence="2" type="ORF">DNU06_06550</name>
</gene>
<comment type="caution">
    <text evidence="2">The sequence shown here is derived from an EMBL/GenBank/DDBJ whole genome shotgun (WGS) entry which is preliminary data.</text>
</comment>
<evidence type="ECO:0000259" key="1">
    <source>
        <dbReference type="Pfam" id="PF08885"/>
    </source>
</evidence>
<keyword evidence="3" id="KW-1185">Reference proteome</keyword>
<organism evidence="2 3">
    <name type="scientific">Putridiphycobacter roseus</name>
    <dbReference type="NCBI Taxonomy" id="2219161"/>
    <lineage>
        <taxon>Bacteria</taxon>
        <taxon>Pseudomonadati</taxon>
        <taxon>Bacteroidota</taxon>
        <taxon>Flavobacteriia</taxon>
        <taxon>Flavobacteriales</taxon>
        <taxon>Crocinitomicaceae</taxon>
        <taxon>Putridiphycobacter</taxon>
    </lineage>
</organism>
<evidence type="ECO:0000313" key="3">
    <source>
        <dbReference type="Proteomes" id="UP000249248"/>
    </source>
</evidence>